<dbReference type="EMBL" id="JAUZVZ010000032">
    <property type="protein sequence ID" value="MDP4537759.1"/>
    <property type="molecule type" value="Genomic_DNA"/>
</dbReference>
<protein>
    <submittedName>
        <fullName evidence="1">Prepilin-type N-terminal cleavage/methylation domain-containing protein</fullName>
    </submittedName>
</protein>
<keyword evidence="2" id="KW-1185">Reference proteome</keyword>
<dbReference type="Proteomes" id="UP001231616">
    <property type="component" value="Unassembled WGS sequence"/>
</dbReference>
<evidence type="ECO:0000313" key="1">
    <source>
        <dbReference type="EMBL" id="MDP4537759.1"/>
    </source>
</evidence>
<dbReference type="PROSITE" id="PS00409">
    <property type="entry name" value="PROKAR_NTER_METHYL"/>
    <property type="match status" value="1"/>
</dbReference>
<dbReference type="SUPFAM" id="SSF54523">
    <property type="entry name" value="Pili subunits"/>
    <property type="match status" value="1"/>
</dbReference>
<dbReference type="InterPro" id="IPR045584">
    <property type="entry name" value="Pilin-like"/>
</dbReference>
<dbReference type="RefSeq" id="WP_305895008.1">
    <property type="nucleotide sequence ID" value="NZ_JAUZVZ010000032.1"/>
</dbReference>
<sequence length="277" mass="30748">MASRGFTLIELVTSIVLLSILALSVTSYLGVAARMYVDVTDREQLLAQSRFAIERLSRELRNATPNSVRVNTNAVATCLEFTPFLESGRYIQASVAPDESDQVEVIGAESVEATSFFSPNLPRLVIYPRPPAAASEPDPIYDGVSPANVLVSGWSANEPDSSVYVLQLAEQHSFSQHSPERRWYLLSSPLSYCVVQEQLVRYSDYGFYASQPMPGAGLANGVLMAEHIVNLNMGEPVFRHNEAVLNRNAVVNIYFRYGRDLTDDTFFNHEVHILNVP</sequence>
<dbReference type="Pfam" id="PF07963">
    <property type="entry name" value="N_methyl"/>
    <property type="match status" value="1"/>
</dbReference>
<gene>
    <name evidence="1" type="ORF">Q3O60_16370</name>
</gene>
<accession>A0ABT9H3X1</accession>
<dbReference type="NCBIfam" id="TIGR02532">
    <property type="entry name" value="IV_pilin_GFxxxE"/>
    <property type="match status" value="1"/>
</dbReference>
<dbReference type="InterPro" id="IPR012902">
    <property type="entry name" value="N_methyl_site"/>
</dbReference>
<name>A0ABT9H3X1_9GAMM</name>
<organism evidence="1 2">
    <name type="scientific">Alkalimonas collagenimarina</name>
    <dbReference type="NCBI Taxonomy" id="400390"/>
    <lineage>
        <taxon>Bacteria</taxon>
        <taxon>Pseudomonadati</taxon>
        <taxon>Pseudomonadota</taxon>
        <taxon>Gammaproteobacteria</taxon>
        <taxon>Alkalimonas</taxon>
    </lineage>
</organism>
<evidence type="ECO:0000313" key="2">
    <source>
        <dbReference type="Proteomes" id="UP001231616"/>
    </source>
</evidence>
<comment type="caution">
    <text evidence="1">The sequence shown here is derived from an EMBL/GenBank/DDBJ whole genome shotgun (WGS) entry which is preliminary data.</text>
</comment>
<proteinExistence type="predicted"/>
<reference evidence="1 2" key="1">
    <citation type="submission" date="2023-08" db="EMBL/GenBank/DDBJ databases">
        <authorList>
            <person name="Joshi A."/>
            <person name="Thite S."/>
        </authorList>
    </citation>
    <scope>NUCLEOTIDE SEQUENCE [LARGE SCALE GENOMIC DNA]</scope>
    <source>
        <strain evidence="1 2">AC40</strain>
    </source>
</reference>